<feature type="transmembrane region" description="Helical" evidence="4">
    <location>
        <begin position="307"/>
        <end position="328"/>
    </location>
</feature>
<dbReference type="Pfam" id="PF07690">
    <property type="entry name" value="MFS_1"/>
    <property type="match status" value="1"/>
</dbReference>
<feature type="transmembrane region" description="Helical" evidence="4">
    <location>
        <begin position="370"/>
        <end position="393"/>
    </location>
</feature>
<keyword evidence="7" id="KW-1185">Reference proteome</keyword>
<feature type="transmembrane region" description="Helical" evidence="4">
    <location>
        <begin position="12"/>
        <end position="36"/>
    </location>
</feature>
<feature type="transmembrane region" description="Helical" evidence="4">
    <location>
        <begin position="51"/>
        <end position="68"/>
    </location>
</feature>
<evidence type="ECO:0000313" key="6">
    <source>
        <dbReference type="EMBL" id="TMV08911.1"/>
    </source>
</evidence>
<dbReference type="PANTHER" id="PTHR11360:SF290">
    <property type="entry name" value="MONOCARBOXYLATE MFS PERMEASE"/>
    <property type="match status" value="1"/>
</dbReference>
<evidence type="ECO:0000313" key="7">
    <source>
        <dbReference type="Proteomes" id="UP001193035"/>
    </source>
</evidence>
<feature type="domain" description="Major facilitator superfamily (MFS) profile" evidence="5">
    <location>
        <begin position="14"/>
        <end position="396"/>
    </location>
</feature>
<comment type="caution">
    <text evidence="6">The sequence shown here is derived from an EMBL/GenBank/DDBJ whole genome shotgun (WGS) entry which is preliminary data.</text>
</comment>
<sequence length="404" mass="42818">MTHPIHDSRYSWFRLLITLAIATVANVGMWAVIVVMPDIEAQFGAGRAEASMPYTLTMIGFALGNMWLGQLLDRLGVTKALIGAAILSAASYGLATLAPSMMMLSAAHLLLGLGTSVGFGPLIADISHWFMRRRGIAVALVASGNYLSGAIWPTLLAGILARDGWQQVYLSLAVITLIAVIPLSLLLRRQVPIEAHGTAAAAAQLNAQSAGFSPRALQYILGIAGIGCCVAMSMPQVHIVAYCVGLGYGPAVGAEMLSLMLLGGVVSRVISGLVADKLGGVRTLLAGSVLQCAALFLFLPYDGMVSLYVISALFGLAQGGIVPSYALVVREYMPPREAGARVGFVMMMTILGMALGGWMSGWIYDVSGDYWLAFVNGIVWNGLNIAIMVMLLARSRPRRREAMV</sequence>
<feature type="transmembrane region" description="Helical" evidence="4">
    <location>
        <begin position="167"/>
        <end position="187"/>
    </location>
</feature>
<protein>
    <submittedName>
        <fullName evidence="6">MFS transporter</fullName>
    </submittedName>
</protein>
<dbReference type="EMBL" id="VCPD01000002">
    <property type="protein sequence ID" value="TMV08911.1"/>
    <property type="molecule type" value="Genomic_DNA"/>
</dbReference>
<dbReference type="PANTHER" id="PTHR11360">
    <property type="entry name" value="MONOCARBOXYLATE TRANSPORTER"/>
    <property type="match status" value="1"/>
</dbReference>
<dbReference type="Gene3D" id="1.20.1250.20">
    <property type="entry name" value="MFS general substrate transporter like domains"/>
    <property type="match status" value="2"/>
</dbReference>
<name>A0ABY2X2J0_9RHOB</name>
<evidence type="ECO:0000256" key="1">
    <source>
        <dbReference type="ARBA" id="ARBA00022692"/>
    </source>
</evidence>
<dbReference type="InterPro" id="IPR020846">
    <property type="entry name" value="MFS_dom"/>
</dbReference>
<dbReference type="PROSITE" id="PS50850">
    <property type="entry name" value="MFS"/>
    <property type="match status" value="1"/>
</dbReference>
<keyword evidence="1 4" id="KW-0812">Transmembrane</keyword>
<evidence type="ECO:0000256" key="3">
    <source>
        <dbReference type="ARBA" id="ARBA00023136"/>
    </source>
</evidence>
<gene>
    <name evidence="6" type="ORF">FGK63_07265</name>
</gene>
<feature type="transmembrane region" description="Helical" evidence="4">
    <location>
        <begin position="340"/>
        <end position="364"/>
    </location>
</feature>
<dbReference type="Proteomes" id="UP001193035">
    <property type="component" value="Unassembled WGS sequence"/>
</dbReference>
<dbReference type="SUPFAM" id="SSF103473">
    <property type="entry name" value="MFS general substrate transporter"/>
    <property type="match status" value="1"/>
</dbReference>
<feature type="transmembrane region" description="Helical" evidence="4">
    <location>
        <begin position="216"/>
        <end position="233"/>
    </location>
</feature>
<feature type="transmembrane region" description="Helical" evidence="4">
    <location>
        <begin position="104"/>
        <end position="124"/>
    </location>
</feature>
<feature type="transmembrane region" description="Helical" evidence="4">
    <location>
        <begin position="239"/>
        <end position="262"/>
    </location>
</feature>
<evidence type="ECO:0000256" key="4">
    <source>
        <dbReference type="SAM" id="Phobius"/>
    </source>
</evidence>
<evidence type="ECO:0000259" key="5">
    <source>
        <dbReference type="PROSITE" id="PS50850"/>
    </source>
</evidence>
<evidence type="ECO:0000256" key="2">
    <source>
        <dbReference type="ARBA" id="ARBA00022989"/>
    </source>
</evidence>
<feature type="transmembrane region" description="Helical" evidence="4">
    <location>
        <begin position="80"/>
        <end position="98"/>
    </location>
</feature>
<dbReference type="InterPro" id="IPR036259">
    <property type="entry name" value="MFS_trans_sf"/>
</dbReference>
<feature type="transmembrane region" description="Helical" evidence="4">
    <location>
        <begin position="136"/>
        <end position="161"/>
    </location>
</feature>
<proteinExistence type="predicted"/>
<reference evidence="6 7" key="1">
    <citation type="submission" date="2019-05" db="EMBL/GenBank/DDBJ databases">
        <title>Ruegeria sp. nov., isolated from tidal flat.</title>
        <authorList>
            <person name="Kim W."/>
        </authorList>
    </citation>
    <scope>NUCLEOTIDE SEQUENCE [LARGE SCALE GENOMIC DNA]</scope>
    <source>
        <strain evidence="6 7">CAU 1488</strain>
    </source>
</reference>
<keyword evidence="2 4" id="KW-1133">Transmembrane helix</keyword>
<feature type="transmembrane region" description="Helical" evidence="4">
    <location>
        <begin position="283"/>
        <end position="301"/>
    </location>
</feature>
<dbReference type="RefSeq" id="WP_138840940.1">
    <property type="nucleotide sequence ID" value="NZ_VCPD01000002.1"/>
</dbReference>
<keyword evidence="3 4" id="KW-0472">Membrane</keyword>
<dbReference type="InterPro" id="IPR011701">
    <property type="entry name" value="MFS"/>
</dbReference>
<accession>A0ABY2X2J0</accession>
<organism evidence="6 7">
    <name type="scientific">Ruegeria sediminis</name>
    <dbReference type="NCBI Taxonomy" id="2583820"/>
    <lineage>
        <taxon>Bacteria</taxon>
        <taxon>Pseudomonadati</taxon>
        <taxon>Pseudomonadota</taxon>
        <taxon>Alphaproteobacteria</taxon>
        <taxon>Rhodobacterales</taxon>
        <taxon>Roseobacteraceae</taxon>
        <taxon>Ruegeria</taxon>
    </lineage>
</organism>
<dbReference type="InterPro" id="IPR050327">
    <property type="entry name" value="Proton-linked_MCT"/>
</dbReference>